<proteinExistence type="predicted"/>
<dbReference type="Pfam" id="PF16542">
    <property type="entry name" value="PNKP_ligase"/>
    <property type="match status" value="1"/>
</dbReference>
<dbReference type="Proteomes" id="UP000318478">
    <property type="component" value="Unassembled WGS sequence"/>
</dbReference>
<reference evidence="2 3" key="1">
    <citation type="submission" date="2019-02" db="EMBL/GenBank/DDBJ databases">
        <title>Deep-cultivation of Planctomycetes and their phenomic and genomic characterization uncovers novel biology.</title>
        <authorList>
            <person name="Wiegand S."/>
            <person name="Jogler M."/>
            <person name="Boedeker C."/>
            <person name="Pinto D."/>
            <person name="Vollmers J."/>
            <person name="Rivas-Marin E."/>
            <person name="Kohn T."/>
            <person name="Peeters S.H."/>
            <person name="Heuer A."/>
            <person name="Rast P."/>
            <person name="Oberbeckmann S."/>
            <person name="Bunk B."/>
            <person name="Jeske O."/>
            <person name="Meyerdierks A."/>
            <person name="Storesund J.E."/>
            <person name="Kallscheuer N."/>
            <person name="Luecker S."/>
            <person name="Lage O.M."/>
            <person name="Pohl T."/>
            <person name="Merkel B.J."/>
            <person name="Hornburger P."/>
            <person name="Mueller R.-W."/>
            <person name="Bruemmer F."/>
            <person name="Labrenz M."/>
            <person name="Spormann A.M."/>
            <person name="Op Den Camp H."/>
            <person name="Overmann J."/>
            <person name="Amann R."/>
            <person name="Jetten M.S.M."/>
            <person name="Mascher T."/>
            <person name="Medema M.H."/>
            <person name="Devos D.P."/>
            <person name="Kaster A.-K."/>
            <person name="Ovreas L."/>
            <person name="Rohde M."/>
            <person name="Galperin M.Y."/>
            <person name="Jogler C."/>
        </authorList>
    </citation>
    <scope>NUCLEOTIDE SEQUENCE [LARGE SCALE GENOMIC DNA]</scope>
    <source>
        <strain evidence="2 3">Pla123a</strain>
    </source>
</reference>
<accession>A0A5C5XUG7</accession>
<evidence type="ECO:0000259" key="1">
    <source>
        <dbReference type="Pfam" id="PF16542"/>
    </source>
</evidence>
<organism evidence="2 3">
    <name type="scientific">Posidoniimonas polymericola</name>
    <dbReference type="NCBI Taxonomy" id="2528002"/>
    <lineage>
        <taxon>Bacteria</taxon>
        <taxon>Pseudomonadati</taxon>
        <taxon>Planctomycetota</taxon>
        <taxon>Planctomycetia</taxon>
        <taxon>Pirellulales</taxon>
        <taxon>Lacipirellulaceae</taxon>
        <taxon>Posidoniimonas</taxon>
    </lineage>
</organism>
<gene>
    <name evidence="2" type="ORF">Pla123a_43750</name>
</gene>
<comment type="caution">
    <text evidence="2">The sequence shown here is derived from an EMBL/GenBank/DDBJ whole genome shotgun (WGS) entry which is preliminary data.</text>
</comment>
<keyword evidence="3" id="KW-1185">Reference proteome</keyword>
<feature type="domain" description="Polynucleotide kinase-phosphatase ligase" evidence="1">
    <location>
        <begin position="2"/>
        <end position="100"/>
    </location>
</feature>
<name>A0A5C5XUG7_9BACT</name>
<dbReference type="EMBL" id="SJPO01000013">
    <property type="protein sequence ID" value="TWT66946.1"/>
    <property type="molecule type" value="Genomic_DNA"/>
</dbReference>
<sequence length="106" mass="12024">MDAATAWWTELTDQGGEGMVVKPLDLIAKGKKGLLQPAVKCRGREYLRIIYGPDYTSEANLTRLRNRGLGAKRSLALREFALGVEALERFVRREPLRRVRARPMVQ</sequence>
<protein>
    <recommendedName>
        <fullName evidence="1">Polynucleotide kinase-phosphatase ligase domain-containing protein</fullName>
    </recommendedName>
</protein>
<dbReference type="InterPro" id="IPR032380">
    <property type="entry name" value="PNKP_ligase_dom"/>
</dbReference>
<evidence type="ECO:0000313" key="3">
    <source>
        <dbReference type="Proteomes" id="UP000318478"/>
    </source>
</evidence>
<dbReference type="Gene3D" id="3.30.470.30">
    <property type="entry name" value="DNA ligase/mRNA capping enzyme"/>
    <property type="match status" value="1"/>
</dbReference>
<evidence type="ECO:0000313" key="2">
    <source>
        <dbReference type="EMBL" id="TWT66946.1"/>
    </source>
</evidence>
<dbReference type="AlphaFoldDB" id="A0A5C5XUG7"/>